<comment type="caution">
    <text evidence="2">The sequence shown here is derived from an EMBL/GenBank/DDBJ whole genome shotgun (WGS) entry which is preliminary data.</text>
</comment>
<dbReference type="AlphaFoldDB" id="A0AAV7MRM8"/>
<accession>A0AAV7MRM8</accession>
<dbReference type="Proteomes" id="UP001066276">
    <property type="component" value="Chromosome 9"/>
</dbReference>
<sequence>MEGGPAGRELVETTPGKPEWYRSPRGPDQTTAGPETTEGTSIEPATAPEAPLFVLVDKQRGTLKGNKLGKGGRQGESEGTKKGARNKHHQK</sequence>
<dbReference type="EMBL" id="JANPWB010000013">
    <property type="protein sequence ID" value="KAJ1105744.1"/>
    <property type="molecule type" value="Genomic_DNA"/>
</dbReference>
<proteinExistence type="predicted"/>
<feature type="compositionally biased region" description="Basic residues" evidence="1">
    <location>
        <begin position="82"/>
        <end position="91"/>
    </location>
</feature>
<reference evidence="2" key="1">
    <citation type="journal article" date="2022" name="bioRxiv">
        <title>Sequencing and chromosome-scale assembly of the giantPleurodeles waltlgenome.</title>
        <authorList>
            <person name="Brown T."/>
            <person name="Elewa A."/>
            <person name="Iarovenko S."/>
            <person name="Subramanian E."/>
            <person name="Araus A.J."/>
            <person name="Petzold A."/>
            <person name="Susuki M."/>
            <person name="Suzuki K.-i.T."/>
            <person name="Hayashi T."/>
            <person name="Toyoda A."/>
            <person name="Oliveira C."/>
            <person name="Osipova E."/>
            <person name="Leigh N.D."/>
            <person name="Simon A."/>
            <person name="Yun M.H."/>
        </authorList>
    </citation>
    <scope>NUCLEOTIDE SEQUENCE</scope>
    <source>
        <strain evidence="2">20211129_DDA</strain>
        <tissue evidence="2">Liver</tissue>
    </source>
</reference>
<protein>
    <submittedName>
        <fullName evidence="2">Uncharacterized protein</fullName>
    </submittedName>
</protein>
<evidence type="ECO:0000313" key="3">
    <source>
        <dbReference type="Proteomes" id="UP001066276"/>
    </source>
</evidence>
<keyword evidence="3" id="KW-1185">Reference proteome</keyword>
<organism evidence="2 3">
    <name type="scientific">Pleurodeles waltl</name>
    <name type="common">Iberian ribbed newt</name>
    <dbReference type="NCBI Taxonomy" id="8319"/>
    <lineage>
        <taxon>Eukaryota</taxon>
        <taxon>Metazoa</taxon>
        <taxon>Chordata</taxon>
        <taxon>Craniata</taxon>
        <taxon>Vertebrata</taxon>
        <taxon>Euteleostomi</taxon>
        <taxon>Amphibia</taxon>
        <taxon>Batrachia</taxon>
        <taxon>Caudata</taxon>
        <taxon>Salamandroidea</taxon>
        <taxon>Salamandridae</taxon>
        <taxon>Pleurodelinae</taxon>
        <taxon>Pleurodeles</taxon>
    </lineage>
</organism>
<evidence type="ECO:0000313" key="2">
    <source>
        <dbReference type="EMBL" id="KAJ1105744.1"/>
    </source>
</evidence>
<name>A0AAV7MRM8_PLEWA</name>
<feature type="compositionally biased region" description="Polar residues" evidence="1">
    <location>
        <begin position="28"/>
        <end position="40"/>
    </location>
</feature>
<evidence type="ECO:0000256" key="1">
    <source>
        <dbReference type="SAM" id="MobiDB-lite"/>
    </source>
</evidence>
<feature type="region of interest" description="Disordered" evidence="1">
    <location>
        <begin position="1"/>
        <end position="91"/>
    </location>
</feature>
<gene>
    <name evidence="2" type="ORF">NDU88_003149</name>
</gene>